<proteinExistence type="predicted"/>
<dbReference type="AlphaFoldDB" id="A0A6G1HSU9"/>
<protein>
    <submittedName>
        <fullName evidence="2">Uncharacterized protein</fullName>
    </submittedName>
</protein>
<reference evidence="2" key="1">
    <citation type="journal article" date="2020" name="Stud. Mycol.">
        <title>101 Dothideomycetes genomes: a test case for predicting lifestyles and emergence of pathogens.</title>
        <authorList>
            <person name="Haridas S."/>
            <person name="Albert R."/>
            <person name="Binder M."/>
            <person name="Bloem J."/>
            <person name="Labutti K."/>
            <person name="Salamov A."/>
            <person name="Andreopoulos B."/>
            <person name="Baker S."/>
            <person name="Barry K."/>
            <person name="Bills G."/>
            <person name="Bluhm B."/>
            <person name="Cannon C."/>
            <person name="Castanera R."/>
            <person name="Culley D."/>
            <person name="Daum C."/>
            <person name="Ezra D."/>
            <person name="Gonzalez J."/>
            <person name="Henrissat B."/>
            <person name="Kuo A."/>
            <person name="Liang C."/>
            <person name="Lipzen A."/>
            <person name="Lutzoni F."/>
            <person name="Magnuson J."/>
            <person name="Mondo S."/>
            <person name="Nolan M."/>
            <person name="Ohm R."/>
            <person name="Pangilinan J."/>
            <person name="Park H.-J."/>
            <person name="Ramirez L."/>
            <person name="Alfaro M."/>
            <person name="Sun H."/>
            <person name="Tritt A."/>
            <person name="Yoshinaga Y."/>
            <person name="Zwiers L.-H."/>
            <person name="Turgeon B."/>
            <person name="Goodwin S."/>
            <person name="Spatafora J."/>
            <person name="Crous P."/>
            <person name="Grigoriev I."/>
        </authorList>
    </citation>
    <scope>NUCLEOTIDE SEQUENCE</scope>
    <source>
        <strain evidence="2">CBS 262.69</strain>
    </source>
</reference>
<evidence type="ECO:0000313" key="2">
    <source>
        <dbReference type="EMBL" id="KAF2398909.1"/>
    </source>
</evidence>
<keyword evidence="3" id="KW-1185">Reference proteome</keyword>
<dbReference type="Proteomes" id="UP000799640">
    <property type="component" value="Unassembled WGS sequence"/>
</dbReference>
<name>A0A6G1HSU9_9PEZI</name>
<feature type="region of interest" description="Disordered" evidence="1">
    <location>
        <begin position="134"/>
        <end position="178"/>
    </location>
</feature>
<accession>A0A6G1HSU9</accession>
<dbReference type="OrthoDB" id="5387413at2759"/>
<evidence type="ECO:0000313" key="3">
    <source>
        <dbReference type="Proteomes" id="UP000799640"/>
    </source>
</evidence>
<dbReference type="EMBL" id="ML996699">
    <property type="protein sequence ID" value="KAF2398909.1"/>
    <property type="molecule type" value="Genomic_DNA"/>
</dbReference>
<evidence type="ECO:0000256" key="1">
    <source>
        <dbReference type="SAM" id="MobiDB-lite"/>
    </source>
</evidence>
<sequence>MPAIRLPASPAGVKFAANLVDSVSRQVRVDEQWALYHYEIHALSCLACHDAYRVYKSRGQLCPEGHALAITVADLFYTRPSSDGHLKMYAHDRENYREVHIEIPSGYEQVLSLLRAVESALRRDDAFLRPKSFDSSYHVPSRQPGVHPRRDAAVRPPSPPHRTRVVAPEGARRKDKRGSLWEQDIEQLRRDEAMEKKLRYNLEVRSPSALSARRFNP</sequence>
<organism evidence="2 3">
    <name type="scientific">Trichodelitschia bisporula</name>
    <dbReference type="NCBI Taxonomy" id="703511"/>
    <lineage>
        <taxon>Eukaryota</taxon>
        <taxon>Fungi</taxon>
        <taxon>Dikarya</taxon>
        <taxon>Ascomycota</taxon>
        <taxon>Pezizomycotina</taxon>
        <taxon>Dothideomycetes</taxon>
        <taxon>Dothideomycetes incertae sedis</taxon>
        <taxon>Phaeotrichales</taxon>
        <taxon>Phaeotrichaceae</taxon>
        <taxon>Trichodelitschia</taxon>
    </lineage>
</organism>
<gene>
    <name evidence="2" type="ORF">EJ06DRAFT_479928</name>
</gene>